<dbReference type="Proteomes" id="UP000682733">
    <property type="component" value="Unassembled WGS sequence"/>
</dbReference>
<dbReference type="Proteomes" id="UP000677228">
    <property type="component" value="Unassembled WGS sequence"/>
</dbReference>
<dbReference type="Proteomes" id="UP000681722">
    <property type="component" value="Unassembled WGS sequence"/>
</dbReference>
<dbReference type="EMBL" id="CAJNOQ010000390">
    <property type="protein sequence ID" value="CAF0795788.1"/>
    <property type="molecule type" value="Genomic_DNA"/>
</dbReference>
<dbReference type="EMBL" id="CAJOBA010002679">
    <property type="protein sequence ID" value="CAF3655459.1"/>
    <property type="molecule type" value="Genomic_DNA"/>
</dbReference>
<gene>
    <name evidence="2" type="ORF">GPM918_LOCUS3244</name>
    <name evidence="3" type="ORF">OVA965_LOCUS8111</name>
    <name evidence="4" type="ORF">SRO942_LOCUS3244</name>
    <name evidence="5" type="ORF">TMI583_LOCUS8107</name>
</gene>
<evidence type="ECO:0000313" key="6">
    <source>
        <dbReference type="Proteomes" id="UP000663829"/>
    </source>
</evidence>
<dbReference type="EMBL" id="CAJNOK010002678">
    <property type="protein sequence ID" value="CAF0870615.1"/>
    <property type="molecule type" value="Genomic_DNA"/>
</dbReference>
<dbReference type="Proteomes" id="UP000663829">
    <property type="component" value="Unassembled WGS sequence"/>
</dbReference>
<evidence type="ECO:0000313" key="4">
    <source>
        <dbReference type="EMBL" id="CAF3580361.1"/>
    </source>
</evidence>
<keyword evidence="6" id="KW-1185">Reference proteome</keyword>
<comment type="caution">
    <text evidence="2">The sequence shown here is derived from an EMBL/GenBank/DDBJ whole genome shotgun (WGS) entry which is preliminary data.</text>
</comment>
<organism evidence="2 6">
    <name type="scientific">Didymodactylos carnosus</name>
    <dbReference type="NCBI Taxonomy" id="1234261"/>
    <lineage>
        <taxon>Eukaryota</taxon>
        <taxon>Metazoa</taxon>
        <taxon>Spiralia</taxon>
        <taxon>Gnathifera</taxon>
        <taxon>Rotifera</taxon>
        <taxon>Eurotatoria</taxon>
        <taxon>Bdelloidea</taxon>
        <taxon>Philodinida</taxon>
        <taxon>Philodinidae</taxon>
        <taxon>Didymodactylos</taxon>
    </lineage>
</organism>
<sequence length="330" mass="36323">MQERAYTLPLYSLSHNVYKQLSISPDTNTSNNDTNNSDNSDRSEQVCNSESNSSTPELNLLLDKLTELLRFRNHRHLLASHHHSHYTTGPKSGTFSSSSLVTGTILKRLQSGSTESLDGRSVRTIYHNAGVSSMNSLSHSASASYYPQQTQQKSLSLTLTQSRSTNTSNGINEKTKRRLPNVLQRLVDEGNLIKEAVRRLKTQRFTPQFRHTTPVSTPNQNRQQLTMQTPTKINDIPQLKQQMAPPREPPCCLTPNTQNSIMISNQISDLPTQTTSSSSPFSWIPSAVFGITSSNSSGSGSPLRSCFSHDRTPMEMGGGCTISITGGSGH</sequence>
<dbReference type="EMBL" id="CAJOBC010000390">
    <property type="protein sequence ID" value="CAF3580361.1"/>
    <property type="molecule type" value="Genomic_DNA"/>
</dbReference>
<proteinExistence type="predicted"/>
<accession>A0A813S6L7</accession>
<dbReference type="OrthoDB" id="10035158at2759"/>
<evidence type="ECO:0000313" key="5">
    <source>
        <dbReference type="EMBL" id="CAF3655459.1"/>
    </source>
</evidence>
<feature type="region of interest" description="Disordered" evidence="1">
    <location>
        <begin position="154"/>
        <end position="176"/>
    </location>
</feature>
<feature type="compositionally biased region" description="Polar residues" evidence="1">
    <location>
        <begin position="45"/>
        <end position="55"/>
    </location>
</feature>
<feature type="region of interest" description="Disordered" evidence="1">
    <location>
        <begin position="22"/>
        <end position="55"/>
    </location>
</feature>
<name>A0A813S6L7_9BILA</name>
<reference evidence="2" key="1">
    <citation type="submission" date="2021-02" db="EMBL/GenBank/DDBJ databases">
        <authorList>
            <person name="Nowell W R."/>
        </authorList>
    </citation>
    <scope>NUCLEOTIDE SEQUENCE</scope>
</reference>
<evidence type="ECO:0000313" key="3">
    <source>
        <dbReference type="EMBL" id="CAF0870615.1"/>
    </source>
</evidence>
<evidence type="ECO:0000313" key="2">
    <source>
        <dbReference type="EMBL" id="CAF0795788.1"/>
    </source>
</evidence>
<protein>
    <submittedName>
        <fullName evidence="2">Uncharacterized protein</fullName>
    </submittedName>
</protein>
<dbReference type="AlphaFoldDB" id="A0A813S6L7"/>
<feature type="compositionally biased region" description="Low complexity" evidence="1">
    <location>
        <begin position="154"/>
        <end position="168"/>
    </location>
</feature>
<feature type="compositionally biased region" description="Low complexity" evidence="1">
    <location>
        <begin position="26"/>
        <end position="38"/>
    </location>
</feature>
<evidence type="ECO:0000256" key="1">
    <source>
        <dbReference type="SAM" id="MobiDB-lite"/>
    </source>
</evidence>